<dbReference type="InterPro" id="IPR003497">
    <property type="entry name" value="BRO_N_domain"/>
</dbReference>
<organism evidence="2 3">
    <name type="scientific">Tetrabaena socialis</name>
    <dbReference type="NCBI Taxonomy" id="47790"/>
    <lineage>
        <taxon>Eukaryota</taxon>
        <taxon>Viridiplantae</taxon>
        <taxon>Chlorophyta</taxon>
        <taxon>core chlorophytes</taxon>
        <taxon>Chlorophyceae</taxon>
        <taxon>CS clade</taxon>
        <taxon>Chlamydomonadales</taxon>
        <taxon>Tetrabaenaceae</taxon>
        <taxon>Tetrabaena</taxon>
    </lineage>
</organism>
<accession>A0A2J7ZUA2</accession>
<feature type="non-terminal residue" evidence="2">
    <location>
        <position position="345"/>
    </location>
</feature>
<dbReference type="OrthoDB" id="560607at2759"/>
<comment type="caution">
    <text evidence="2">The sequence shown here is derived from an EMBL/GenBank/DDBJ whole genome shotgun (WGS) entry which is preliminary data.</text>
</comment>
<proteinExistence type="predicted"/>
<dbReference type="PROSITE" id="PS51750">
    <property type="entry name" value="BRO_N"/>
    <property type="match status" value="1"/>
</dbReference>
<dbReference type="AlphaFoldDB" id="A0A2J7ZUA2"/>
<dbReference type="SMART" id="SM01040">
    <property type="entry name" value="Bro-N"/>
    <property type="match status" value="1"/>
</dbReference>
<gene>
    <name evidence="2" type="ORF">TSOC_010046</name>
</gene>
<keyword evidence="3" id="KW-1185">Reference proteome</keyword>
<evidence type="ECO:0000259" key="1">
    <source>
        <dbReference type="PROSITE" id="PS51750"/>
    </source>
</evidence>
<evidence type="ECO:0000313" key="2">
    <source>
        <dbReference type="EMBL" id="PNH03855.1"/>
    </source>
</evidence>
<reference evidence="2 3" key="1">
    <citation type="journal article" date="2017" name="Mol. Biol. Evol.">
        <title>The 4-celled Tetrabaena socialis nuclear genome reveals the essential components for genetic control of cell number at the origin of multicellularity in the volvocine lineage.</title>
        <authorList>
            <person name="Featherston J."/>
            <person name="Arakaki Y."/>
            <person name="Hanschen E.R."/>
            <person name="Ferris P.J."/>
            <person name="Michod R.E."/>
            <person name="Olson B.J.S.C."/>
            <person name="Nozaki H."/>
            <person name="Durand P.M."/>
        </authorList>
    </citation>
    <scope>NUCLEOTIDE SEQUENCE [LARGE SCALE GENOMIC DNA]</scope>
    <source>
        <strain evidence="2 3">NIES-571</strain>
    </source>
</reference>
<sequence length="345" mass="38624">MEVAKLFQNASSQVTINIRGTKEEPLFQANQIGRLLGITKIRDSIKDFDEDEKVAGTTGTLGGQQQTLFLTELGLYRLLGQSHPHHDLRSTEIPKLDNVYVNKEVAELAGDAHKVGKAVDPKKRESQLNTGSAQGSRMIYKRPTHNAKVVEDILKVAQRRYHIASIGGWEHYNNNVEHSVDVIDIAATVVDTLASSFEYMKRGALFKKVIANLHAVQEEDEVDDDDTNLKESLEQEVANTRNKLHEFLAMDNDHRSSSSTSQTYSISRVPGSITWVSDFKRAFEDCMSTKLRLDAATLRTFGYRTSRGRDNVCKSCKAIAQARGGRCCDAYDVSNRIKKDVIFES</sequence>
<evidence type="ECO:0000313" key="3">
    <source>
        <dbReference type="Proteomes" id="UP000236333"/>
    </source>
</evidence>
<dbReference type="EMBL" id="PGGS01000453">
    <property type="protein sequence ID" value="PNH03855.1"/>
    <property type="molecule type" value="Genomic_DNA"/>
</dbReference>
<dbReference type="Pfam" id="PF02498">
    <property type="entry name" value="Bro-N"/>
    <property type="match status" value="1"/>
</dbReference>
<name>A0A2J7ZUA2_9CHLO</name>
<protein>
    <recommendedName>
        <fullName evidence="1">Bro-N domain-containing protein</fullName>
    </recommendedName>
</protein>
<dbReference type="Proteomes" id="UP000236333">
    <property type="component" value="Unassembled WGS sequence"/>
</dbReference>
<feature type="domain" description="Bro-N" evidence="1">
    <location>
        <begin position="1"/>
        <end position="116"/>
    </location>
</feature>